<feature type="signal peptide" evidence="1">
    <location>
        <begin position="1"/>
        <end position="19"/>
    </location>
</feature>
<evidence type="ECO:0000313" key="2">
    <source>
        <dbReference type="EMBL" id="QEC64193.1"/>
    </source>
</evidence>
<dbReference type="AlphaFoldDB" id="A0A5B8V040"/>
<keyword evidence="1" id="KW-0732">Signal</keyword>
<evidence type="ECO:0000256" key="1">
    <source>
        <dbReference type="SAM" id="SignalP"/>
    </source>
</evidence>
<dbReference type="EMBL" id="CP042436">
    <property type="protein sequence ID" value="QEC64193.1"/>
    <property type="molecule type" value="Genomic_DNA"/>
</dbReference>
<protein>
    <submittedName>
        <fullName evidence="2">Uncharacterized protein</fullName>
    </submittedName>
</protein>
<keyword evidence="3" id="KW-1185">Reference proteome</keyword>
<accession>A0A5B8V040</accession>
<gene>
    <name evidence="2" type="ORF">FRZ54_16940</name>
</gene>
<name>A0A5B8V040_9SPHI</name>
<feature type="chain" id="PRO_5022809461" evidence="1">
    <location>
        <begin position="20"/>
        <end position="127"/>
    </location>
</feature>
<reference evidence="2 3" key="1">
    <citation type="journal article" date="2017" name="Curr. Microbiol.">
        <title>Mucilaginibacter ginsenosidivorans sp. nov., Isolated from Soil of Ginseng Field.</title>
        <authorList>
            <person name="Kim M.M."/>
            <person name="Siddiqi M.Z."/>
            <person name="Im W.T."/>
        </authorList>
    </citation>
    <scope>NUCLEOTIDE SEQUENCE [LARGE SCALE GENOMIC DNA]</scope>
    <source>
        <strain evidence="2 3">Gsoil 3017</strain>
    </source>
</reference>
<dbReference type="Proteomes" id="UP000321479">
    <property type="component" value="Chromosome"/>
</dbReference>
<sequence>MKKFLILIIIAFAVNYAHAQKLNQDTLAKYSRKTEQLKVFSRIAADIHLNAAQSTKFNEVSVVYADKAISIVKNTKASRCDKMEMLKKTLQEYSAKINQVITPEQFAMLKGEREKYHFGRRFVTFND</sequence>
<organism evidence="2 3">
    <name type="scientific">Mucilaginibacter ginsenosidivorans</name>
    <dbReference type="NCBI Taxonomy" id="398053"/>
    <lineage>
        <taxon>Bacteria</taxon>
        <taxon>Pseudomonadati</taxon>
        <taxon>Bacteroidota</taxon>
        <taxon>Sphingobacteriia</taxon>
        <taxon>Sphingobacteriales</taxon>
        <taxon>Sphingobacteriaceae</taxon>
        <taxon>Mucilaginibacter</taxon>
    </lineage>
</organism>
<proteinExistence type="predicted"/>
<evidence type="ECO:0000313" key="3">
    <source>
        <dbReference type="Proteomes" id="UP000321479"/>
    </source>
</evidence>
<dbReference type="RefSeq" id="WP_147032779.1">
    <property type="nucleotide sequence ID" value="NZ_CP042436.1"/>
</dbReference>
<dbReference type="KEGG" id="mgin:FRZ54_16940"/>